<evidence type="ECO:0000313" key="5">
    <source>
        <dbReference type="EMBL" id="KAF4677208.1"/>
    </source>
</evidence>
<keyword evidence="2" id="KW-0539">Nucleus</keyword>
<organism evidence="5 6">
    <name type="scientific">Perkinsus chesapeaki</name>
    <name type="common">Clam parasite</name>
    <name type="synonym">Perkinsus andrewsi</name>
    <dbReference type="NCBI Taxonomy" id="330153"/>
    <lineage>
        <taxon>Eukaryota</taxon>
        <taxon>Sar</taxon>
        <taxon>Alveolata</taxon>
        <taxon>Perkinsozoa</taxon>
        <taxon>Perkinsea</taxon>
        <taxon>Perkinsida</taxon>
        <taxon>Perkinsidae</taxon>
        <taxon>Perkinsus</taxon>
    </lineage>
</organism>
<comment type="caution">
    <text evidence="5">The sequence shown here is derived from an EMBL/GenBank/DDBJ whole genome shotgun (WGS) entry which is preliminary data.</text>
</comment>
<evidence type="ECO:0000256" key="2">
    <source>
        <dbReference type="ARBA" id="ARBA00023242"/>
    </source>
</evidence>
<feature type="region of interest" description="Disordered" evidence="3">
    <location>
        <begin position="294"/>
        <end position="313"/>
    </location>
</feature>
<dbReference type="GO" id="GO:0005634">
    <property type="term" value="C:nucleus"/>
    <property type="evidence" value="ECO:0007669"/>
    <property type="project" value="UniProtKB-SubCell"/>
</dbReference>
<evidence type="ECO:0000256" key="3">
    <source>
        <dbReference type="SAM" id="MobiDB-lite"/>
    </source>
</evidence>
<reference evidence="5 6" key="1">
    <citation type="submission" date="2020-04" db="EMBL/GenBank/DDBJ databases">
        <title>Perkinsus chesapeaki whole genome sequence.</title>
        <authorList>
            <person name="Bogema D.R."/>
        </authorList>
    </citation>
    <scope>NUCLEOTIDE SEQUENCE [LARGE SCALE GENOMIC DNA]</scope>
    <source>
        <strain evidence="5">ATCC PRA-425</strain>
    </source>
</reference>
<dbReference type="PANTHER" id="PTHR13681:SF24">
    <property type="entry name" value="TUDOR DOMAIN-CONTAINING PROTEIN 3"/>
    <property type="match status" value="1"/>
</dbReference>
<comment type="subcellular location">
    <subcellularLocation>
        <location evidence="1">Nucleus</location>
    </subcellularLocation>
</comment>
<dbReference type="AlphaFoldDB" id="A0A7J6N002"/>
<evidence type="ECO:0000259" key="4">
    <source>
        <dbReference type="Pfam" id="PF08585"/>
    </source>
</evidence>
<dbReference type="Gene3D" id="2.40.50.770">
    <property type="entry name" value="RecQ-mediated genome instability protein Rmi1, C-terminal domain"/>
    <property type="match status" value="1"/>
</dbReference>
<proteinExistence type="predicted"/>
<dbReference type="InterPro" id="IPR042470">
    <property type="entry name" value="RMI1_N_C_sf"/>
</dbReference>
<sequence>MPIPVYMAAVAGIPSEWNLSLCPLAVDELNNHCRGSARQHLLDSDIRKLGSAVGKPGEGVNNKSAVMRDNVARQIEKATVVEDPSKGGGVLLQLIKATDISKPAAASATYEASKAAGGGGGKRVLLLQATDGTQKVSCLEVDKVDALNLGLPPGTKLLLDSTTEVMNGQVLLRPNKVKVLGGTVERLVEAWKANKLAAESRFGSAGESTRARDANSDGPPKFVSFADRNKMHKRQNMKAAVTTDTSSSSTNNGPSAAEPAPTARFTREELGESTVPQAAVPEIAKVSKDAFKSKYDHGQGSARRAHVGKHTRRNEARALEAEYSRPSAGGASLGAYINLRKSDDMAAAMLLSEEEALPPEPPRQSYGGKGKGRYNDDHYQPHKKGKGGKHGGKGSHSKGGGKGGGGKGHSKGGRGGKGKGRW</sequence>
<feature type="region of interest" description="Disordered" evidence="3">
    <location>
        <begin position="201"/>
        <end position="261"/>
    </location>
</feature>
<evidence type="ECO:0000256" key="1">
    <source>
        <dbReference type="ARBA" id="ARBA00004123"/>
    </source>
</evidence>
<dbReference type="InterPro" id="IPR013894">
    <property type="entry name" value="RMI1_OB"/>
</dbReference>
<protein>
    <recommendedName>
        <fullName evidence="4">RecQ mediated genome instability protein 1 OB-fold domain-containing protein</fullName>
    </recommendedName>
</protein>
<dbReference type="OrthoDB" id="434939at2759"/>
<feature type="region of interest" description="Disordered" evidence="3">
    <location>
        <begin position="352"/>
        <end position="422"/>
    </location>
</feature>
<dbReference type="PANTHER" id="PTHR13681">
    <property type="entry name" value="SURVIVAL OF MOTOR NEURON-RELATED-SPLICING FACTOR 30-RELATED"/>
    <property type="match status" value="1"/>
</dbReference>
<feature type="domain" description="RecQ mediated genome instability protein 1 OB-fold" evidence="4">
    <location>
        <begin position="88"/>
        <end position="194"/>
    </location>
</feature>
<feature type="compositionally biased region" description="Basic residues" evidence="3">
    <location>
        <begin position="381"/>
        <end position="396"/>
    </location>
</feature>
<feature type="compositionally biased region" description="Gly residues" evidence="3">
    <location>
        <begin position="397"/>
        <end position="407"/>
    </location>
</feature>
<accession>A0A7J6N002</accession>
<dbReference type="EMBL" id="JAAPAO010000018">
    <property type="protein sequence ID" value="KAF4677208.1"/>
    <property type="molecule type" value="Genomic_DNA"/>
</dbReference>
<gene>
    <name evidence="5" type="ORF">FOL47_002771</name>
</gene>
<name>A0A7J6N002_PERCH</name>
<dbReference type="Proteomes" id="UP000591131">
    <property type="component" value="Unassembled WGS sequence"/>
</dbReference>
<keyword evidence="6" id="KW-1185">Reference proteome</keyword>
<feature type="compositionally biased region" description="Basic residues" evidence="3">
    <location>
        <begin position="408"/>
        <end position="422"/>
    </location>
</feature>
<dbReference type="Pfam" id="PF08585">
    <property type="entry name" value="RMI1_N_C"/>
    <property type="match status" value="1"/>
</dbReference>
<evidence type="ECO:0000313" key="6">
    <source>
        <dbReference type="Proteomes" id="UP000591131"/>
    </source>
</evidence>
<feature type="compositionally biased region" description="Basic residues" evidence="3">
    <location>
        <begin position="303"/>
        <end position="312"/>
    </location>
</feature>